<name>A0A239J1W4_9BACT</name>
<dbReference type="AlphaFoldDB" id="A0A239J1W4"/>
<dbReference type="EMBL" id="FZOQ01000020">
    <property type="protein sequence ID" value="SNS99810.1"/>
    <property type="molecule type" value="Genomic_DNA"/>
</dbReference>
<keyword evidence="2" id="KW-1185">Reference proteome</keyword>
<dbReference type="RefSeq" id="WP_089320736.1">
    <property type="nucleotide sequence ID" value="NZ_FZOQ01000020.1"/>
</dbReference>
<protein>
    <submittedName>
        <fullName evidence="1">Rho-binding antiterminator</fullName>
    </submittedName>
</protein>
<reference evidence="2" key="1">
    <citation type="submission" date="2017-06" db="EMBL/GenBank/DDBJ databases">
        <authorList>
            <person name="Varghese N."/>
            <person name="Submissions S."/>
        </authorList>
    </citation>
    <scope>NUCLEOTIDE SEQUENCE [LARGE SCALE GENOMIC DNA]</scope>
    <source>
        <strain evidence="2">NKM1</strain>
    </source>
</reference>
<evidence type="ECO:0000313" key="1">
    <source>
        <dbReference type="EMBL" id="SNS99810.1"/>
    </source>
</evidence>
<dbReference type="OrthoDB" id="5344363at2"/>
<dbReference type="Proteomes" id="UP000198432">
    <property type="component" value="Unassembled WGS sequence"/>
</dbReference>
<accession>A0A239J1W4</accession>
<gene>
    <name evidence="1" type="ORF">SAMN06296052_1203</name>
</gene>
<sequence length="89" mass="10310">MTQAYKPVENSFYELLQDLTSKKAYIRVQYYTDLHELINVTTVTKELIEKEGAEYLLLATGKEVRLDRLVRVGDNPAPGYDEAYFKCDI</sequence>
<evidence type="ECO:0000313" key="2">
    <source>
        <dbReference type="Proteomes" id="UP000198432"/>
    </source>
</evidence>
<proteinExistence type="predicted"/>
<organism evidence="1 2">
    <name type="scientific">Pontibacter ummariensis</name>
    <dbReference type="NCBI Taxonomy" id="1610492"/>
    <lineage>
        <taxon>Bacteria</taxon>
        <taxon>Pseudomonadati</taxon>
        <taxon>Bacteroidota</taxon>
        <taxon>Cytophagia</taxon>
        <taxon>Cytophagales</taxon>
        <taxon>Hymenobacteraceae</taxon>
        <taxon>Pontibacter</taxon>
    </lineage>
</organism>